<dbReference type="AlphaFoldDB" id="A0A9W6TYP9"/>
<dbReference type="PROSITE" id="PS51283">
    <property type="entry name" value="DUSP"/>
    <property type="match status" value="1"/>
</dbReference>
<organism evidence="3 4">
    <name type="scientific">Phytophthora fragariaefolia</name>
    <dbReference type="NCBI Taxonomy" id="1490495"/>
    <lineage>
        <taxon>Eukaryota</taxon>
        <taxon>Sar</taxon>
        <taxon>Stramenopiles</taxon>
        <taxon>Oomycota</taxon>
        <taxon>Peronosporomycetes</taxon>
        <taxon>Peronosporales</taxon>
        <taxon>Peronosporaceae</taxon>
        <taxon>Phytophthora</taxon>
    </lineage>
</organism>
<evidence type="ECO:0000313" key="4">
    <source>
        <dbReference type="Proteomes" id="UP001165121"/>
    </source>
</evidence>
<evidence type="ECO:0000313" key="3">
    <source>
        <dbReference type="EMBL" id="GMF22592.1"/>
    </source>
</evidence>
<evidence type="ECO:0000256" key="1">
    <source>
        <dbReference type="SAM" id="Coils"/>
    </source>
</evidence>
<dbReference type="Proteomes" id="UP001165121">
    <property type="component" value="Unassembled WGS sequence"/>
</dbReference>
<evidence type="ECO:0000259" key="2">
    <source>
        <dbReference type="PROSITE" id="PS51283"/>
    </source>
</evidence>
<dbReference type="EMBL" id="BSXT01000259">
    <property type="protein sequence ID" value="GMF22592.1"/>
    <property type="molecule type" value="Genomic_DNA"/>
</dbReference>
<dbReference type="GO" id="GO:0004843">
    <property type="term" value="F:cysteine-type deubiquitinase activity"/>
    <property type="evidence" value="ECO:0007669"/>
    <property type="project" value="InterPro"/>
</dbReference>
<sequence>MEQEARELEAEERKRARFDAEIAGSEEMLELLQRKNGYPKGLFSPMDSAGTRQQQLASHLSVGGRSKYATYFLVPKKWLNKWRKFVRSQGDDAPGPVLNAELVCLSHQRTIVPPYISMFLSGFSLEQSLKATQA</sequence>
<name>A0A9W6TYP9_9STRA</name>
<accession>A0A9W6TYP9</accession>
<feature type="coiled-coil region" evidence="1">
    <location>
        <begin position="1"/>
        <end position="35"/>
    </location>
</feature>
<keyword evidence="1" id="KW-0175">Coiled coil</keyword>
<feature type="domain" description="DUSP" evidence="2">
    <location>
        <begin position="48"/>
        <end position="134"/>
    </location>
</feature>
<comment type="caution">
    <text evidence="3">The sequence shown here is derived from an EMBL/GenBank/DDBJ whole genome shotgun (WGS) entry which is preliminary data.</text>
</comment>
<dbReference type="InterPro" id="IPR035927">
    <property type="entry name" value="DUSP-like_sf"/>
</dbReference>
<protein>
    <submittedName>
        <fullName evidence="3">Unnamed protein product</fullName>
    </submittedName>
</protein>
<keyword evidence="4" id="KW-1185">Reference proteome</keyword>
<reference evidence="3" key="1">
    <citation type="submission" date="2023-04" db="EMBL/GenBank/DDBJ databases">
        <title>Phytophthora fragariaefolia NBRC 109709.</title>
        <authorList>
            <person name="Ichikawa N."/>
            <person name="Sato H."/>
            <person name="Tonouchi N."/>
        </authorList>
    </citation>
    <scope>NUCLEOTIDE SEQUENCE</scope>
    <source>
        <strain evidence="3">NBRC 109709</strain>
    </source>
</reference>
<dbReference type="SUPFAM" id="SSF143791">
    <property type="entry name" value="DUSP-like"/>
    <property type="match status" value="1"/>
</dbReference>
<proteinExistence type="predicted"/>
<dbReference type="Gene3D" id="3.30.2230.10">
    <property type="entry name" value="DUSP-like"/>
    <property type="match status" value="1"/>
</dbReference>
<dbReference type="OrthoDB" id="58216at2759"/>
<gene>
    <name evidence="3" type="ORF">Pfra01_000334700</name>
</gene>
<dbReference type="InterPro" id="IPR006615">
    <property type="entry name" value="Pept_C19_DUSP"/>
</dbReference>